<dbReference type="PANTHER" id="PTHR12280">
    <property type="entry name" value="PANTOTHENATE KINASE"/>
    <property type="match status" value="1"/>
</dbReference>
<evidence type="ECO:0000256" key="1">
    <source>
        <dbReference type="ARBA" id="ARBA00001967"/>
    </source>
</evidence>
<evidence type="ECO:0000256" key="2">
    <source>
        <dbReference type="SAM" id="MobiDB-lite"/>
    </source>
</evidence>
<evidence type="ECO:0000313" key="4">
    <source>
        <dbReference type="EMBL" id="KAF5829354.1"/>
    </source>
</evidence>
<dbReference type="InterPro" id="IPR036075">
    <property type="entry name" value="ARMT-1-like_metal-bd_sf"/>
</dbReference>
<evidence type="ECO:0000313" key="5">
    <source>
        <dbReference type="Proteomes" id="UP000815325"/>
    </source>
</evidence>
<accession>A0ABQ7G475</accession>
<feature type="domain" description="Damage-control phosphatase ARMT1-like metal-binding" evidence="3">
    <location>
        <begin position="10"/>
        <end position="175"/>
    </location>
</feature>
<comment type="caution">
    <text evidence="4">The sequence shown here is derived from an EMBL/GenBank/DDBJ whole genome shotgun (WGS) entry which is preliminary data.</text>
</comment>
<proteinExistence type="predicted"/>
<dbReference type="InterPro" id="IPR004567">
    <property type="entry name" value="Type_II_PanK"/>
</dbReference>
<dbReference type="Proteomes" id="UP000815325">
    <property type="component" value="Unassembled WGS sequence"/>
</dbReference>
<dbReference type="Gene3D" id="1.10.285.20">
    <property type="entry name" value="Uncharacterised protein PF01937, DUF89, domain 2"/>
    <property type="match status" value="1"/>
</dbReference>
<gene>
    <name evidence="4" type="ORF">DUNSADRAFT_16199</name>
</gene>
<dbReference type="Pfam" id="PF01937">
    <property type="entry name" value="ARMT1-like_dom"/>
    <property type="match status" value="1"/>
</dbReference>
<feature type="region of interest" description="Disordered" evidence="2">
    <location>
        <begin position="253"/>
        <end position="281"/>
    </location>
</feature>
<evidence type="ECO:0000259" key="3">
    <source>
        <dbReference type="Pfam" id="PF01937"/>
    </source>
</evidence>
<dbReference type="InterPro" id="IPR002791">
    <property type="entry name" value="ARMT1-like_metal-bd"/>
</dbReference>
<dbReference type="Gene3D" id="3.40.50.10880">
    <property type="entry name" value="Uncharacterised protein PF01937, DUF89, domain 3"/>
    <property type="match status" value="1"/>
</dbReference>
<protein>
    <recommendedName>
        <fullName evidence="3">Damage-control phosphatase ARMT1-like metal-binding domain-containing protein</fullName>
    </recommendedName>
</protein>
<organism evidence="4 5">
    <name type="scientific">Dunaliella salina</name>
    <name type="common">Green alga</name>
    <name type="synonym">Protococcus salinus</name>
    <dbReference type="NCBI Taxonomy" id="3046"/>
    <lineage>
        <taxon>Eukaryota</taxon>
        <taxon>Viridiplantae</taxon>
        <taxon>Chlorophyta</taxon>
        <taxon>core chlorophytes</taxon>
        <taxon>Chlorophyceae</taxon>
        <taxon>CS clade</taxon>
        <taxon>Chlamydomonadales</taxon>
        <taxon>Dunaliellaceae</taxon>
        <taxon>Dunaliella</taxon>
    </lineage>
</organism>
<comment type="cofactor">
    <cofactor evidence="1">
        <name>Ni(2+)</name>
        <dbReference type="ChEBI" id="CHEBI:49786"/>
    </cofactor>
</comment>
<name>A0ABQ7G475_DUNSA</name>
<keyword evidence="5" id="KW-1185">Reference proteome</keyword>
<dbReference type="PANTHER" id="PTHR12280:SF35">
    <property type="entry name" value="4'-PHOSPHOPANTETHEINE PHOSPHATASE"/>
    <property type="match status" value="1"/>
</dbReference>
<reference evidence="4" key="1">
    <citation type="submission" date="2017-08" db="EMBL/GenBank/DDBJ databases">
        <authorList>
            <person name="Polle J.E."/>
            <person name="Barry K."/>
            <person name="Cushman J."/>
            <person name="Schmutz J."/>
            <person name="Tran D."/>
            <person name="Hathwaick L.T."/>
            <person name="Yim W.C."/>
            <person name="Jenkins J."/>
            <person name="Mckie-Krisberg Z.M."/>
            <person name="Prochnik S."/>
            <person name="Lindquist E."/>
            <person name="Dockter R.B."/>
            <person name="Adam C."/>
            <person name="Molina H."/>
            <person name="Bunkerborg J."/>
            <person name="Jin E."/>
            <person name="Buchheim M."/>
            <person name="Magnuson J."/>
        </authorList>
    </citation>
    <scope>NUCLEOTIDE SEQUENCE</scope>
    <source>
        <strain evidence="4">CCAP 19/18</strain>
    </source>
</reference>
<dbReference type="EMBL" id="MU070171">
    <property type="protein sequence ID" value="KAF5829354.1"/>
    <property type="molecule type" value="Genomic_DNA"/>
</dbReference>
<sequence>MHTGRWTKFHFGFSDAYRLEKERENAAALAVLHDLLAELDSLSSLEERLQALVQGALAANIFDWGAKACVALYQAGTILEIYREARAKLSKRPWALDHYDKFQERAKRSYNGAPGLPPYRRVLMFVDNSGADIVLGQLPFAREFLRMGCEVVLVANKLPAINDITATELIDVVASAERVCPIIRAARDAARRVESASGGMVPPYPGAQQIKRSGSHAKLPGLQTLAGNGGGNGGNGAGNGGGNGGTGGAACGGASSAAGNPGSNSERTSSGGQASSSGFASAAGVDVPGPKLYIVHNGQGSPCLDFRRVPDLLAEACSGADLIVIEGMGRAIHTNLNASFLCDSLKLAMIKTERLSTKLFGPHGSLYDCVCKYEEGKGSPST</sequence>
<dbReference type="SUPFAM" id="SSF111321">
    <property type="entry name" value="AF1104-like"/>
    <property type="match status" value="1"/>
</dbReference>